<reference evidence="1" key="1">
    <citation type="journal article" date="2014" name="Int. J. Syst. Evol. Microbiol.">
        <title>Complete genome sequence of Corynebacterium casei LMG S-19264T (=DSM 44701T), isolated from a smear-ripened cheese.</title>
        <authorList>
            <consortium name="US DOE Joint Genome Institute (JGI-PGF)"/>
            <person name="Walter F."/>
            <person name="Albersmeier A."/>
            <person name="Kalinowski J."/>
            <person name="Ruckert C."/>
        </authorList>
    </citation>
    <scope>NUCLEOTIDE SEQUENCE</scope>
    <source>
        <strain evidence="1">CGMCC 1.12987</strain>
    </source>
</reference>
<dbReference type="EMBL" id="BMGR01000001">
    <property type="protein sequence ID" value="GGF88448.1"/>
    <property type="molecule type" value="Genomic_DNA"/>
</dbReference>
<gene>
    <name evidence="1" type="ORF">GCM10010916_02240</name>
</gene>
<protein>
    <submittedName>
        <fullName evidence="1">Uncharacterized protein</fullName>
    </submittedName>
</protein>
<reference evidence="1" key="2">
    <citation type="submission" date="2020-09" db="EMBL/GenBank/DDBJ databases">
        <authorList>
            <person name="Sun Q."/>
            <person name="Zhou Y."/>
        </authorList>
    </citation>
    <scope>NUCLEOTIDE SEQUENCE</scope>
    <source>
        <strain evidence="1">CGMCC 1.12987</strain>
    </source>
</reference>
<accession>A0A917CJ92</accession>
<keyword evidence="2" id="KW-1185">Reference proteome</keyword>
<dbReference type="Proteomes" id="UP000644756">
    <property type="component" value="Unassembled WGS sequence"/>
</dbReference>
<sequence length="119" mass="12813">MATLSERLTKRFRGVPGVTATDITDWIAEAVAESGFAADSPTDDRNNALLYLALSIGFSVIATDAARYFRYTDAEETVDKTMVAAQYVKLSAQARRDYAKALRGGYGASASYSGRGDGR</sequence>
<organism evidence="1 2">
    <name type="scientific">Paenibacillus abyssi</name>
    <dbReference type="NCBI Taxonomy" id="1340531"/>
    <lineage>
        <taxon>Bacteria</taxon>
        <taxon>Bacillati</taxon>
        <taxon>Bacillota</taxon>
        <taxon>Bacilli</taxon>
        <taxon>Bacillales</taxon>
        <taxon>Paenibacillaceae</taxon>
        <taxon>Paenibacillus</taxon>
    </lineage>
</organism>
<dbReference type="RefSeq" id="WP_188528189.1">
    <property type="nucleotide sequence ID" value="NZ_BMGR01000001.1"/>
</dbReference>
<proteinExistence type="predicted"/>
<evidence type="ECO:0000313" key="2">
    <source>
        <dbReference type="Proteomes" id="UP000644756"/>
    </source>
</evidence>
<comment type="caution">
    <text evidence="1">The sequence shown here is derived from an EMBL/GenBank/DDBJ whole genome shotgun (WGS) entry which is preliminary data.</text>
</comment>
<dbReference type="AlphaFoldDB" id="A0A917CJ92"/>
<name>A0A917CJ92_9BACL</name>
<evidence type="ECO:0000313" key="1">
    <source>
        <dbReference type="EMBL" id="GGF88448.1"/>
    </source>
</evidence>